<evidence type="ECO:0000313" key="7">
    <source>
        <dbReference type="EMBL" id="VEJ09155.1"/>
    </source>
</evidence>
<feature type="transmembrane region" description="Helical" evidence="5">
    <location>
        <begin position="389"/>
        <end position="407"/>
    </location>
</feature>
<dbReference type="PANTHER" id="PTHR37422:SF17">
    <property type="entry name" value="O-ANTIGEN LIGASE"/>
    <property type="match status" value="1"/>
</dbReference>
<dbReference type="OrthoDB" id="8576060at2"/>
<feature type="transmembrane region" description="Helical" evidence="5">
    <location>
        <begin position="358"/>
        <end position="383"/>
    </location>
</feature>
<evidence type="ECO:0000256" key="1">
    <source>
        <dbReference type="ARBA" id="ARBA00004141"/>
    </source>
</evidence>
<keyword evidence="8" id="KW-1185">Reference proteome</keyword>
<organism evidence="7 8">
    <name type="scientific">Actinobacillus delphinicola</name>
    <dbReference type="NCBI Taxonomy" id="51161"/>
    <lineage>
        <taxon>Bacteria</taxon>
        <taxon>Pseudomonadati</taxon>
        <taxon>Pseudomonadota</taxon>
        <taxon>Gammaproteobacteria</taxon>
        <taxon>Pasteurellales</taxon>
        <taxon>Pasteurellaceae</taxon>
        <taxon>Actinobacillus</taxon>
    </lineage>
</organism>
<gene>
    <name evidence="7" type="ORF">NCTC12871_00591</name>
</gene>
<name>A0A448TTD4_9PAST</name>
<reference evidence="7 8" key="1">
    <citation type="submission" date="2018-12" db="EMBL/GenBank/DDBJ databases">
        <authorList>
            <consortium name="Pathogen Informatics"/>
        </authorList>
    </citation>
    <scope>NUCLEOTIDE SEQUENCE [LARGE SCALE GENOMIC DNA]</scope>
    <source>
        <strain evidence="7 8">NCTC12871</strain>
    </source>
</reference>
<dbReference type="RefSeq" id="WP_126598845.1">
    <property type="nucleotide sequence ID" value="NZ_LR134510.1"/>
</dbReference>
<feature type="transmembrane region" description="Helical" evidence="5">
    <location>
        <begin position="112"/>
        <end position="132"/>
    </location>
</feature>
<feature type="domain" description="O-antigen ligase-related" evidence="6">
    <location>
        <begin position="184"/>
        <end position="335"/>
    </location>
</feature>
<sequence>METLKSSKMAILLSCLMGMFFIFPLFAQTSYYIIPGILLLFGLYYMGLNIKQHQTQMEASTKILILAFASYLIVPMLSMFEYHGRLSFLDIPCKALLLLPILTIFTRVKLNIHYFIGLFFVACFSIGAGAVIEKFYLHWADPFMKYNRITAGNVAMGIAMLAFSLAIYYYRIKQKGLTLISSLAFISAFMASLLCMNRGALVGFALGFVAVLWLNRDLLSKKLIAFFVIVAIASGGVAYKVAQSRWNLVDGEIAQCVDSSHCDTSIGIRLQLYKSALRGMEEKPILGWGVGGTNVMRQQQAEEGFISHVAGTYTHAHNIFLEQGSKFGILGLLSLLSVFLVPMWIFAKNIKVALNNPLSQVFGIMGITFIITIMGCGLTDVLMRHRIGNMFYFTTVILLIGFQKMTLHKKQ</sequence>
<dbReference type="AlphaFoldDB" id="A0A448TTD4"/>
<comment type="subcellular location">
    <subcellularLocation>
        <location evidence="1">Membrane</location>
        <topology evidence="1">Multi-pass membrane protein</topology>
    </subcellularLocation>
</comment>
<feature type="transmembrane region" description="Helical" evidence="5">
    <location>
        <begin position="223"/>
        <end position="242"/>
    </location>
</feature>
<dbReference type="KEGG" id="adp:NCTC12871_00591"/>
<evidence type="ECO:0000313" key="8">
    <source>
        <dbReference type="Proteomes" id="UP000279799"/>
    </source>
</evidence>
<dbReference type="InterPro" id="IPR007016">
    <property type="entry name" value="O-antigen_ligase-rel_domated"/>
</dbReference>
<feature type="transmembrane region" description="Helical" evidence="5">
    <location>
        <begin position="63"/>
        <end position="80"/>
    </location>
</feature>
<feature type="transmembrane region" description="Helical" evidence="5">
    <location>
        <begin position="86"/>
        <end position="105"/>
    </location>
</feature>
<keyword evidence="4 5" id="KW-0472">Membrane</keyword>
<feature type="transmembrane region" description="Helical" evidence="5">
    <location>
        <begin position="177"/>
        <end position="194"/>
    </location>
</feature>
<dbReference type="EMBL" id="LR134510">
    <property type="protein sequence ID" value="VEJ09155.1"/>
    <property type="molecule type" value="Genomic_DNA"/>
</dbReference>
<keyword evidence="2 5" id="KW-0812">Transmembrane</keyword>
<evidence type="ECO:0000256" key="3">
    <source>
        <dbReference type="ARBA" id="ARBA00022989"/>
    </source>
</evidence>
<dbReference type="InterPro" id="IPR051533">
    <property type="entry name" value="WaaL-like"/>
</dbReference>
<feature type="transmembrane region" description="Helical" evidence="5">
    <location>
        <begin position="9"/>
        <end position="26"/>
    </location>
</feature>
<dbReference type="GO" id="GO:0016020">
    <property type="term" value="C:membrane"/>
    <property type="evidence" value="ECO:0007669"/>
    <property type="project" value="UniProtKB-SubCell"/>
</dbReference>
<dbReference type="PANTHER" id="PTHR37422">
    <property type="entry name" value="TEICHURONIC ACID BIOSYNTHESIS PROTEIN TUAE"/>
    <property type="match status" value="1"/>
</dbReference>
<accession>A0A448TTD4</accession>
<protein>
    <submittedName>
        <fullName evidence="7">O-antigen polymerase</fullName>
    </submittedName>
</protein>
<feature type="transmembrane region" description="Helical" evidence="5">
    <location>
        <begin position="152"/>
        <end position="170"/>
    </location>
</feature>
<dbReference type="Proteomes" id="UP000279799">
    <property type="component" value="Chromosome"/>
</dbReference>
<evidence type="ECO:0000259" key="6">
    <source>
        <dbReference type="Pfam" id="PF04932"/>
    </source>
</evidence>
<proteinExistence type="predicted"/>
<evidence type="ECO:0000256" key="5">
    <source>
        <dbReference type="SAM" id="Phobius"/>
    </source>
</evidence>
<keyword evidence="3 5" id="KW-1133">Transmembrane helix</keyword>
<evidence type="ECO:0000256" key="2">
    <source>
        <dbReference type="ARBA" id="ARBA00022692"/>
    </source>
</evidence>
<evidence type="ECO:0000256" key="4">
    <source>
        <dbReference type="ARBA" id="ARBA00023136"/>
    </source>
</evidence>
<feature type="transmembrane region" description="Helical" evidence="5">
    <location>
        <begin position="327"/>
        <end position="346"/>
    </location>
</feature>
<dbReference type="Pfam" id="PF04932">
    <property type="entry name" value="Wzy_C"/>
    <property type="match status" value="1"/>
</dbReference>
<feature type="transmembrane region" description="Helical" evidence="5">
    <location>
        <begin position="32"/>
        <end position="51"/>
    </location>
</feature>